<accession>A0A8I1E9L3</accession>
<organism evidence="2 3">
    <name type="scientific">Pseudomonas putida</name>
    <name type="common">Arthrobacter siderocapsulatus</name>
    <dbReference type="NCBI Taxonomy" id="303"/>
    <lineage>
        <taxon>Bacteria</taxon>
        <taxon>Pseudomonadati</taxon>
        <taxon>Pseudomonadota</taxon>
        <taxon>Gammaproteobacteria</taxon>
        <taxon>Pseudomonadales</taxon>
        <taxon>Pseudomonadaceae</taxon>
        <taxon>Pseudomonas</taxon>
    </lineage>
</organism>
<dbReference type="Proteomes" id="UP000637061">
    <property type="component" value="Unassembled WGS sequence"/>
</dbReference>
<name>A0A8I1E9L3_PSEPU</name>
<evidence type="ECO:0000313" key="3">
    <source>
        <dbReference type="Proteomes" id="UP000637061"/>
    </source>
</evidence>
<gene>
    <name evidence="2" type="ORF">JEU22_00095</name>
</gene>
<evidence type="ECO:0000313" key="2">
    <source>
        <dbReference type="EMBL" id="MBI6882330.1"/>
    </source>
</evidence>
<sequence>MNPEIEFAPKLIEDGNDFLYFDGRVSGVVGIGEDWVVIYEWNSAHKGHGFTKDALAWLADGGRRSVTAYNIGMPPVPGKKPDDHVAYWLRMKDLGLVDHLVDDEGDVFNESFRLPPEGRQRQRRLDSDPEP</sequence>
<comment type="caution">
    <text evidence="2">The sequence shown here is derived from an EMBL/GenBank/DDBJ whole genome shotgun (WGS) entry which is preliminary data.</text>
</comment>
<feature type="compositionally biased region" description="Basic and acidic residues" evidence="1">
    <location>
        <begin position="116"/>
        <end position="131"/>
    </location>
</feature>
<protein>
    <submittedName>
        <fullName evidence="2">Uncharacterized protein</fullName>
    </submittedName>
</protein>
<reference evidence="2" key="1">
    <citation type="submission" date="2020-12" db="EMBL/GenBank/DDBJ databases">
        <title>Enhanced detection system for hospital associated transmission using whole genome sequencing surveillance.</title>
        <authorList>
            <person name="Harrison L.H."/>
            <person name="Van Tyne D."/>
            <person name="Marsh J.W."/>
            <person name="Griffith M.P."/>
            <person name="Snyder D.J."/>
            <person name="Cooper V.S."/>
            <person name="Mustapha M."/>
        </authorList>
    </citation>
    <scope>NUCLEOTIDE SEQUENCE</scope>
    <source>
        <strain evidence="2">PSB00042</strain>
    </source>
</reference>
<dbReference type="AlphaFoldDB" id="A0A8I1E9L3"/>
<feature type="region of interest" description="Disordered" evidence="1">
    <location>
        <begin position="111"/>
        <end position="131"/>
    </location>
</feature>
<proteinExistence type="predicted"/>
<dbReference type="RefSeq" id="WP_198745955.1">
    <property type="nucleotide sequence ID" value="NZ_JAEHTE010000001.1"/>
</dbReference>
<evidence type="ECO:0000256" key="1">
    <source>
        <dbReference type="SAM" id="MobiDB-lite"/>
    </source>
</evidence>
<dbReference type="EMBL" id="JAEHTE010000001">
    <property type="protein sequence ID" value="MBI6882330.1"/>
    <property type="molecule type" value="Genomic_DNA"/>
</dbReference>